<keyword evidence="12" id="KW-1185">Reference proteome</keyword>
<reference evidence="11" key="1">
    <citation type="submission" date="2025-08" db="UniProtKB">
        <authorList>
            <consortium name="Ensembl"/>
        </authorList>
    </citation>
    <scope>IDENTIFICATION</scope>
</reference>
<dbReference type="SUPFAM" id="SSF49472">
    <property type="entry name" value="Transthyretin (synonym: prealbumin)"/>
    <property type="match status" value="1"/>
</dbReference>
<organism evidence="11 12">
    <name type="scientific">Eptatretus burgeri</name>
    <name type="common">Inshore hagfish</name>
    <dbReference type="NCBI Taxonomy" id="7764"/>
    <lineage>
        <taxon>Eukaryota</taxon>
        <taxon>Metazoa</taxon>
        <taxon>Chordata</taxon>
        <taxon>Craniata</taxon>
        <taxon>Vertebrata</taxon>
        <taxon>Cyclostomata</taxon>
        <taxon>Myxini</taxon>
        <taxon>Myxiniformes</taxon>
        <taxon>Myxinidae</taxon>
        <taxon>Eptatretinae</taxon>
        <taxon>Eptatretus</taxon>
    </lineage>
</organism>
<dbReference type="InterPro" id="IPR023416">
    <property type="entry name" value="Transthyretin/HIU_hydrolase_d"/>
</dbReference>
<proteinExistence type="inferred from homology"/>
<evidence type="ECO:0000256" key="1">
    <source>
        <dbReference type="ARBA" id="ARBA00004613"/>
    </source>
</evidence>
<dbReference type="PANTHER" id="PTHR10395:SF12">
    <property type="entry name" value="TRANSTHYRETIN"/>
    <property type="match status" value="1"/>
</dbReference>
<evidence type="ECO:0000256" key="9">
    <source>
        <dbReference type="ARBA" id="ARBA00031604"/>
    </source>
</evidence>
<dbReference type="GeneTree" id="ENSGT01050000245154"/>
<accession>A0A8C4R0M2</accession>
<reference evidence="11" key="2">
    <citation type="submission" date="2025-09" db="UniProtKB">
        <authorList>
            <consortium name="Ensembl"/>
        </authorList>
    </citation>
    <scope>IDENTIFICATION</scope>
</reference>
<protein>
    <recommendedName>
        <fullName evidence="3">Transthyretin</fullName>
    </recommendedName>
    <alternativeName>
        <fullName evidence="9">Prealbumin</fullName>
    </alternativeName>
</protein>
<evidence type="ECO:0000256" key="2">
    <source>
        <dbReference type="ARBA" id="ARBA00007893"/>
    </source>
</evidence>
<dbReference type="Proteomes" id="UP000694388">
    <property type="component" value="Unplaced"/>
</dbReference>
<sequence>MPSQHTLRLYSLACHSPYRHQSLRLFCCLFLPSWSRCTSAPAFFLSAPFFCVVQMLHNSWILAIPTQAEHHHAKVSAAAPCPLMVKALDAVRGIPAVGLAVTVYRKTDDTWTEVVTGVTGRTGEIHNLMTDADFPAGLYKVKFDTKPYWKKAGISAFAEYLELPGHVVVLDVLWLNMMDCMTGGNLMRWLVMRWLHGDNQVN</sequence>
<evidence type="ECO:0000256" key="6">
    <source>
        <dbReference type="ARBA" id="ARBA00022641"/>
    </source>
</evidence>
<dbReference type="Pfam" id="PF00576">
    <property type="entry name" value="Transthyretin"/>
    <property type="match status" value="1"/>
</dbReference>
<evidence type="ECO:0000256" key="8">
    <source>
        <dbReference type="ARBA" id="ARBA00022920"/>
    </source>
</evidence>
<keyword evidence="5" id="KW-0964">Secreted</keyword>
<dbReference type="GO" id="GO:0005576">
    <property type="term" value="C:extracellular region"/>
    <property type="evidence" value="ECO:0007669"/>
    <property type="project" value="UniProtKB-SubCell"/>
</dbReference>
<keyword evidence="4" id="KW-0813">Transport</keyword>
<name>A0A8C4R0M2_EPTBU</name>
<dbReference type="Ensembl" id="ENSEBUT00000023955.1">
    <property type="protein sequence ID" value="ENSEBUP00000023379.1"/>
    <property type="gene ID" value="ENSEBUG00000014385.1"/>
</dbReference>
<dbReference type="SMART" id="SM00095">
    <property type="entry name" value="TR_THY"/>
    <property type="match status" value="1"/>
</dbReference>
<evidence type="ECO:0000313" key="12">
    <source>
        <dbReference type="Proteomes" id="UP000694388"/>
    </source>
</evidence>
<dbReference type="InterPro" id="IPR036817">
    <property type="entry name" value="Transthyretin/HIU_hydrolase_sf"/>
</dbReference>
<feature type="domain" description="Transthyretin/hydroxyisourate hydrolase" evidence="10">
    <location>
        <begin position="78"/>
        <end position="191"/>
    </location>
</feature>
<comment type="subcellular location">
    <subcellularLocation>
        <location evidence="1">Secreted</location>
    </subcellularLocation>
</comment>
<evidence type="ECO:0000256" key="7">
    <source>
        <dbReference type="ARBA" id="ARBA00022702"/>
    </source>
</evidence>
<evidence type="ECO:0000256" key="4">
    <source>
        <dbReference type="ARBA" id="ARBA00022448"/>
    </source>
</evidence>
<keyword evidence="8" id="KW-0795">Thyroid hormone</keyword>
<dbReference type="Gene3D" id="2.60.40.180">
    <property type="entry name" value="Transthyretin/hydroxyisourate hydrolase domain"/>
    <property type="match status" value="1"/>
</dbReference>
<dbReference type="PANTHER" id="PTHR10395">
    <property type="entry name" value="URICASE AND TRANSTHYRETIN-RELATED"/>
    <property type="match status" value="1"/>
</dbReference>
<dbReference type="InterPro" id="IPR000895">
    <property type="entry name" value="Transthyretin/HIU_hydrolase"/>
</dbReference>
<dbReference type="GO" id="GO:0006144">
    <property type="term" value="P:purine nucleobase metabolic process"/>
    <property type="evidence" value="ECO:0007669"/>
    <property type="project" value="TreeGrafter"/>
</dbReference>
<evidence type="ECO:0000256" key="3">
    <source>
        <dbReference type="ARBA" id="ARBA00021606"/>
    </source>
</evidence>
<dbReference type="AlphaFoldDB" id="A0A8C4R0M2"/>
<evidence type="ECO:0000259" key="10">
    <source>
        <dbReference type="SMART" id="SM00095"/>
    </source>
</evidence>
<evidence type="ECO:0000313" key="11">
    <source>
        <dbReference type="Ensembl" id="ENSEBUP00000023379.1"/>
    </source>
</evidence>
<evidence type="ECO:0000256" key="5">
    <source>
        <dbReference type="ARBA" id="ARBA00022525"/>
    </source>
</evidence>
<dbReference type="GO" id="GO:0005179">
    <property type="term" value="F:hormone activity"/>
    <property type="evidence" value="ECO:0007669"/>
    <property type="project" value="UniProtKB-KW"/>
</dbReference>
<dbReference type="PRINTS" id="PR00189">
    <property type="entry name" value="TRNSTHYRETIN"/>
</dbReference>
<comment type="similarity">
    <text evidence="2">Belongs to the transthyretin family.</text>
</comment>
<keyword evidence="7" id="KW-0372">Hormone</keyword>
<keyword evidence="6" id="KW-0765">Sulfation</keyword>